<dbReference type="GeneID" id="9809146"/>
<keyword evidence="3" id="KW-1185">Reference proteome</keyword>
<dbReference type="Proteomes" id="UP000008281">
    <property type="component" value="Unassembled WGS sequence"/>
</dbReference>
<sequence>MASWKTNLKDVHSCLGTILHLLNEEHTPEENPQAGISSDKLSEEHHDENGNNDSLLVPDFDNSLDAGIYGGDRHFMDSSRLNVSNSCLSVQSNASDHDEEVAVNSEPKQASHQIVIISANWNNRENSPTSSNSTRNDEMDNLTHNNEMPDWASNAIKGESNIVDFPGVPIGMNLYHVRASPPTSPPRRRFPAPQYAIPPRASDPSLFHINAFESPPVSPGRQFEDYEYNMRPDPNGLIPDFLEIHDPVHEIQEHNNLDGRVCHLPLCNSFLHYLKTTTDNAQDKKNILKELFHHADSIMHNVLGTCPLEIRTELADLTTSTYLINQSLERTTSMESFAANSEIAKCLVLKVRNAIEKNL</sequence>
<dbReference type="EMBL" id="DS268432">
    <property type="protein sequence ID" value="EFO97423.1"/>
    <property type="molecule type" value="Genomic_DNA"/>
</dbReference>
<dbReference type="CTD" id="9809146"/>
<feature type="region of interest" description="Disordered" evidence="1">
    <location>
        <begin position="25"/>
        <end position="58"/>
    </location>
</feature>
<dbReference type="eggNOG" id="ENOG502TIAF">
    <property type="taxonomic scope" value="Eukaryota"/>
</dbReference>
<reference evidence="2" key="1">
    <citation type="submission" date="2007-07" db="EMBL/GenBank/DDBJ databases">
        <title>PCAP assembly of the Caenorhabditis remanei genome.</title>
        <authorList>
            <consortium name="The Caenorhabditis remanei Sequencing Consortium"/>
            <person name="Wilson R.K."/>
        </authorList>
    </citation>
    <scope>NUCLEOTIDE SEQUENCE [LARGE SCALE GENOMIC DNA]</scope>
    <source>
        <strain evidence="2">PB4641</strain>
    </source>
</reference>
<accession>E3MB04</accession>
<gene>
    <name evidence="2" type="ORF">CRE_16669</name>
</gene>
<dbReference type="FunCoup" id="E3MB04">
    <property type="interactions" value="1696"/>
</dbReference>
<evidence type="ECO:0000313" key="3">
    <source>
        <dbReference type="Proteomes" id="UP000008281"/>
    </source>
</evidence>
<proteinExistence type="predicted"/>
<name>E3MB04_CAERE</name>
<dbReference type="AlphaFoldDB" id="E3MB04"/>
<dbReference type="KEGG" id="crq:GCK72_023337"/>
<dbReference type="OMA" id="FHINAFE"/>
<dbReference type="HOGENOM" id="CLU_772176_0_0_1"/>
<evidence type="ECO:0000313" key="2">
    <source>
        <dbReference type="EMBL" id="EFO97423.1"/>
    </source>
</evidence>
<dbReference type="OrthoDB" id="5811975at2759"/>
<protein>
    <submittedName>
        <fullName evidence="2">Uncharacterized protein</fullName>
    </submittedName>
</protein>
<feature type="compositionally biased region" description="Basic and acidic residues" evidence="1">
    <location>
        <begin position="40"/>
        <end position="49"/>
    </location>
</feature>
<evidence type="ECO:0000256" key="1">
    <source>
        <dbReference type="SAM" id="MobiDB-lite"/>
    </source>
</evidence>
<organism evidence="3">
    <name type="scientific">Caenorhabditis remanei</name>
    <name type="common">Caenorhabditis vulgaris</name>
    <dbReference type="NCBI Taxonomy" id="31234"/>
    <lineage>
        <taxon>Eukaryota</taxon>
        <taxon>Metazoa</taxon>
        <taxon>Ecdysozoa</taxon>
        <taxon>Nematoda</taxon>
        <taxon>Chromadorea</taxon>
        <taxon>Rhabditida</taxon>
        <taxon>Rhabditina</taxon>
        <taxon>Rhabditomorpha</taxon>
        <taxon>Rhabditoidea</taxon>
        <taxon>Rhabditidae</taxon>
        <taxon>Peloderinae</taxon>
        <taxon>Caenorhabditis</taxon>
    </lineage>
</organism>